<protein>
    <submittedName>
        <fullName evidence="1">Uncharacterized protein</fullName>
    </submittedName>
</protein>
<evidence type="ECO:0000313" key="1">
    <source>
        <dbReference type="EMBL" id="SET15506.1"/>
    </source>
</evidence>
<accession>A0A1I0C7I5</accession>
<dbReference type="AlphaFoldDB" id="A0A1I0C7I5"/>
<keyword evidence="2" id="KW-1185">Reference proteome</keyword>
<dbReference type="RefSeq" id="WP_207646536.1">
    <property type="nucleotide sequence ID" value="NZ_FOHN01000009.1"/>
</dbReference>
<proteinExistence type="predicted"/>
<reference evidence="1 2" key="1">
    <citation type="submission" date="2016-10" db="EMBL/GenBank/DDBJ databases">
        <authorList>
            <person name="de Groot N.N."/>
        </authorList>
    </citation>
    <scope>NUCLEOTIDE SEQUENCE [LARGE SCALE GENOMIC DNA]</scope>
    <source>
        <strain evidence="1 2">DSM 1801</strain>
    </source>
</reference>
<sequence length="196" mass="21758">MEQLKLEYTDLKVNASSVEKKEEIQKLIDSVDGIIYEYSKENSRVSLLSISAADVIYTEPIAIVLAYFKKCGYKLAAELLAHSYGNQKKYSFYCPQYGARVKMSAVFKSIAKGNSTVGSDSFPNSGTTVDKDLYYAIHRFKYAKSSSTSTAVHITDLYDYDDDNYTSIAGIAVSIMSDAEDAGVLVPYYTQIVESL</sequence>
<dbReference type="Proteomes" id="UP000199800">
    <property type="component" value="Unassembled WGS sequence"/>
</dbReference>
<organism evidence="1 2">
    <name type="scientific">[Clostridium] polysaccharolyticum</name>
    <dbReference type="NCBI Taxonomy" id="29364"/>
    <lineage>
        <taxon>Bacteria</taxon>
        <taxon>Bacillati</taxon>
        <taxon>Bacillota</taxon>
        <taxon>Clostridia</taxon>
        <taxon>Lachnospirales</taxon>
        <taxon>Lachnospiraceae</taxon>
    </lineage>
</organism>
<evidence type="ECO:0000313" key="2">
    <source>
        <dbReference type="Proteomes" id="UP000199800"/>
    </source>
</evidence>
<name>A0A1I0C7I5_9FIRM</name>
<dbReference type="EMBL" id="FOHN01000009">
    <property type="protein sequence ID" value="SET15506.1"/>
    <property type="molecule type" value="Genomic_DNA"/>
</dbReference>
<gene>
    <name evidence="1" type="ORF">SAMN04487772_10971</name>
</gene>